<evidence type="ECO:0000313" key="2">
    <source>
        <dbReference type="Proteomes" id="UP001145114"/>
    </source>
</evidence>
<protein>
    <submittedName>
        <fullName evidence="1">Uncharacterized protein</fullName>
    </submittedName>
</protein>
<dbReference type="EMBL" id="JAMZIH010008591">
    <property type="protein sequence ID" value="KAJ1671780.1"/>
    <property type="molecule type" value="Genomic_DNA"/>
</dbReference>
<organism evidence="1 2">
    <name type="scientific">Spiromyces aspiralis</name>
    <dbReference type="NCBI Taxonomy" id="68401"/>
    <lineage>
        <taxon>Eukaryota</taxon>
        <taxon>Fungi</taxon>
        <taxon>Fungi incertae sedis</taxon>
        <taxon>Zoopagomycota</taxon>
        <taxon>Kickxellomycotina</taxon>
        <taxon>Kickxellomycetes</taxon>
        <taxon>Kickxellales</taxon>
        <taxon>Kickxellaceae</taxon>
        <taxon>Spiromyces</taxon>
    </lineage>
</organism>
<gene>
    <name evidence="1" type="ORF">EV182_007450</name>
</gene>
<accession>A0ACC1H7Z1</accession>
<comment type="caution">
    <text evidence="1">The sequence shown here is derived from an EMBL/GenBank/DDBJ whole genome shotgun (WGS) entry which is preliminary data.</text>
</comment>
<keyword evidence="2" id="KW-1185">Reference proteome</keyword>
<sequence length="159" mass="18379">ASYQLKQVRERLAKGLVEKSVLRTEKRNFLLFDMATHPVQDRRCKSEVVERLKQTVGMGAIVPLSTQWYREESTRYWKLRRVCLAAAALAANVIENPLMFLPLDERDYYISRAENILDAYSRWPNKKSPDLPPAGDVELSITEVIACILTVLRKMDRII</sequence>
<evidence type="ECO:0000313" key="1">
    <source>
        <dbReference type="EMBL" id="KAJ1671780.1"/>
    </source>
</evidence>
<dbReference type="Proteomes" id="UP001145114">
    <property type="component" value="Unassembled WGS sequence"/>
</dbReference>
<reference evidence="1" key="1">
    <citation type="submission" date="2022-06" db="EMBL/GenBank/DDBJ databases">
        <title>Phylogenomic reconstructions and comparative analyses of Kickxellomycotina fungi.</title>
        <authorList>
            <person name="Reynolds N.K."/>
            <person name="Stajich J.E."/>
            <person name="Barry K."/>
            <person name="Grigoriev I.V."/>
            <person name="Crous P."/>
            <person name="Smith M.E."/>
        </authorList>
    </citation>
    <scope>NUCLEOTIDE SEQUENCE</scope>
    <source>
        <strain evidence="1">RSA 2271</strain>
    </source>
</reference>
<proteinExistence type="predicted"/>
<name>A0ACC1H7Z1_9FUNG</name>
<feature type="non-terminal residue" evidence="1">
    <location>
        <position position="1"/>
    </location>
</feature>